<dbReference type="SUPFAM" id="SSF51735">
    <property type="entry name" value="NAD(P)-binding Rossmann-fold domains"/>
    <property type="match status" value="1"/>
</dbReference>
<evidence type="ECO:0000259" key="3">
    <source>
        <dbReference type="Pfam" id="PF22725"/>
    </source>
</evidence>
<sequence length="281" mass="31548">MATRDCTDHILESACNAGLAFAIIASPAPYHVQQTDLLVRRGVRVLVEKPLATSSEEAMPLLSLSEAHLISVGYCMRFLEPTRIIKSMLADNELFRPFSVQVAVGQDLRTWRPHIDYRESVSAQASLGGGVLLEMNHELDLLQWWFGALHVDHCRIRNTGFLDIDVEDIVDAQLHTSSGVCVQVHLDFLQLSPQRQITLIAHQGRLVWNLLNQTLILENEQGQTMLYQGQSTDYDMMYKDMMMAFVDTHMSRQSCASIEEAFRVLTVIDAMKGCENIGGGQ</sequence>
<gene>
    <name evidence="4" type="ORF">LJ739_02585</name>
</gene>
<dbReference type="Proteomes" id="UP001520878">
    <property type="component" value="Unassembled WGS sequence"/>
</dbReference>
<dbReference type="SUPFAM" id="SSF55347">
    <property type="entry name" value="Glyceraldehyde-3-phosphate dehydrogenase-like, C-terminal domain"/>
    <property type="match status" value="1"/>
</dbReference>
<dbReference type="PANTHER" id="PTHR43249">
    <property type="entry name" value="UDP-N-ACETYL-2-AMINO-2-DEOXY-D-GLUCURONATE OXIDASE"/>
    <property type="match status" value="1"/>
</dbReference>
<dbReference type="InterPro" id="IPR055170">
    <property type="entry name" value="GFO_IDH_MocA-like_dom"/>
</dbReference>
<keyword evidence="5" id="KW-1185">Reference proteome</keyword>
<keyword evidence="1" id="KW-0732">Signal</keyword>
<dbReference type="Pfam" id="PF22725">
    <property type="entry name" value="GFO_IDH_MocA_C3"/>
    <property type="match status" value="1"/>
</dbReference>
<evidence type="ECO:0000259" key="2">
    <source>
        <dbReference type="Pfam" id="PF01408"/>
    </source>
</evidence>
<name>A0ABS8G617_9ALTE</name>
<feature type="domain" description="GFO/IDH/MocA-like oxidoreductase" evidence="3">
    <location>
        <begin position="84"/>
        <end position="206"/>
    </location>
</feature>
<evidence type="ECO:0000313" key="4">
    <source>
        <dbReference type="EMBL" id="MCC2615129.1"/>
    </source>
</evidence>
<dbReference type="Pfam" id="PF01408">
    <property type="entry name" value="GFO_IDH_MocA"/>
    <property type="match status" value="1"/>
</dbReference>
<reference evidence="4 5" key="1">
    <citation type="submission" date="2021-10" db="EMBL/GenBank/DDBJ databases">
        <title>Draft genome of Aestuariibacter halophilus JC2043.</title>
        <authorList>
            <person name="Emsley S.A."/>
            <person name="Pfannmuller K.M."/>
            <person name="Ushijima B."/>
            <person name="Saw J.H."/>
            <person name="Videau P."/>
        </authorList>
    </citation>
    <scope>NUCLEOTIDE SEQUENCE [LARGE SCALE GENOMIC DNA]</scope>
    <source>
        <strain evidence="4 5">JC2043</strain>
    </source>
</reference>
<protein>
    <submittedName>
        <fullName evidence="4">Gfo/Idh/MocA family oxidoreductase</fullName>
    </submittedName>
</protein>
<dbReference type="EMBL" id="JAJEWP010000001">
    <property type="protein sequence ID" value="MCC2615129.1"/>
    <property type="molecule type" value="Genomic_DNA"/>
</dbReference>
<evidence type="ECO:0000256" key="1">
    <source>
        <dbReference type="ARBA" id="ARBA00022729"/>
    </source>
</evidence>
<dbReference type="Gene3D" id="3.30.360.10">
    <property type="entry name" value="Dihydrodipicolinate Reductase, domain 2"/>
    <property type="match status" value="1"/>
</dbReference>
<dbReference type="InterPro" id="IPR052515">
    <property type="entry name" value="Gfo/Idh/MocA_Oxidoreductase"/>
</dbReference>
<feature type="domain" description="Gfo/Idh/MocA-like oxidoreductase N-terminal" evidence="2">
    <location>
        <begin position="20"/>
        <end position="66"/>
    </location>
</feature>
<accession>A0ABS8G617</accession>
<evidence type="ECO:0000313" key="5">
    <source>
        <dbReference type="Proteomes" id="UP001520878"/>
    </source>
</evidence>
<proteinExistence type="predicted"/>
<dbReference type="InterPro" id="IPR036291">
    <property type="entry name" value="NAD(P)-bd_dom_sf"/>
</dbReference>
<organism evidence="4 5">
    <name type="scientific">Fluctibacter halophilus</name>
    <dbReference type="NCBI Taxonomy" id="226011"/>
    <lineage>
        <taxon>Bacteria</taxon>
        <taxon>Pseudomonadati</taxon>
        <taxon>Pseudomonadota</taxon>
        <taxon>Gammaproteobacteria</taxon>
        <taxon>Alteromonadales</taxon>
        <taxon>Alteromonadaceae</taxon>
        <taxon>Fluctibacter</taxon>
    </lineage>
</organism>
<dbReference type="PANTHER" id="PTHR43249:SF1">
    <property type="entry name" value="D-GLUCOSIDE 3-DEHYDROGENASE"/>
    <property type="match status" value="1"/>
</dbReference>
<comment type="caution">
    <text evidence="4">The sequence shown here is derived from an EMBL/GenBank/DDBJ whole genome shotgun (WGS) entry which is preliminary data.</text>
</comment>
<dbReference type="Gene3D" id="3.40.50.720">
    <property type="entry name" value="NAD(P)-binding Rossmann-like Domain"/>
    <property type="match status" value="1"/>
</dbReference>
<dbReference type="InterPro" id="IPR000683">
    <property type="entry name" value="Gfo/Idh/MocA-like_OxRdtase_N"/>
</dbReference>
<dbReference type="RefSeq" id="WP_229157040.1">
    <property type="nucleotide sequence ID" value="NZ_JAJEWP010000001.1"/>
</dbReference>